<evidence type="ECO:0000313" key="2">
    <source>
        <dbReference type="EMBL" id="EPC04640.1"/>
    </source>
</evidence>
<evidence type="ECO:0000256" key="1">
    <source>
        <dbReference type="SAM" id="MobiDB-lite"/>
    </source>
</evidence>
<dbReference type="AlphaFoldDB" id="S2KRW0"/>
<sequence length="70" mass="7838">ASHGVDGLSDRRGRPRVKKKKPPSSGTKAPDQMSPEEMAEELAYLRAENAYLKKLKALAQSKRSTEEKKR</sequence>
<dbReference type="EMBL" id="ASTJ01000009">
    <property type="protein sequence ID" value="EPC04640.1"/>
    <property type="molecule type" value="Genomic_DNA"/>
</dbReference>
<evidence type="ECO:0008006" key="4">
    <source>
        <dbReference type="Google" id="ProtNLM"/>
    </source>
</evidence>
<dbReference type="PATRIC" id="fig|1121939.11.peg.4"/>
<dbReference type="PANTHER" id="PTHR33795:SF1">
    <property type="entry name" value="INSERTION ELEMENT IS150 PROTEIN INSJ"/>
    <property type="match status" value="1"/>
</dbReference>
<feature type="non-terminal residue" evidence="2">
    <location>
        <position position="1"/>
    </location>
</feature>
<dbReference type="PANTHER" id="PTHR33795">
    <property type="entry name" value="INSERTION ELEMENT IS150 PROTEIN INSJ"/>
    <property type="match status" value="1"/>
</dbReference>
<reference evidence="2 3" key="1">
    <citation type="journal article" date="2013" name="Genome Announc.">
        <title>Draft genome sequence of the moderately halophilic gammaproteobacterium Halomonas anticariensis FP35.</title>
        <authorList>
            <person name="Tahrioui A."/>
            <person name="Quesada E."/>
            <person name="Llamas I."/>
        </authorList>
    </citation>
    <scope>NUCLEOTIDE SEQUENCE [LARGE SCALE GENOMIC DNA]</scope>
    <source>
        <strain evidence="3">DSM 16096 / CECT 5854 / LMG 22089 / FP35</strain>
    </source>
</reference>
<feature type="compositionally biased region" description="Basic residues" evidence="1">
    <location>
        <begin position="13"/>
        <end position="22"/>
    </location>
</feature>
<keyword evidence="3" id="KW-1185">Reference proteome</keyword>
<proteinExistence type="predicted"/>
<protein>
    <recommendedName>
        <fullName evidence="4">Transposase</fullName>
    </recommendedName>
</protein>
<feature type="region of interest" description="Disordered" evidence="1">
    <location>
        <begin position="1"/>
        <end position="37"/>
    </location>
</feature>
<accession>S2KRW0</accession>
<dbReference type="InterPro" id="IPR052057">
    <property type="entry name" value="IS150/IS1296_orfA-like"/>
</dbReference>
<dbReference type="Proteomes" id="UP000014463">
    <property type="component" value="Unassembled WGS sequence"/>
</dbReference>
<evidence type="ECO:0000313" key="3">
    <source>
        <dbReference type="Proteomes" id="UP000014463"/>
    </source>
</evidence>
<comment type="caution">
    <text evidence="2">The sequence shown here is derived from an EMBL/GenBank/DDBJ whole genome shotgun (WGS) entry which is preliminary data.</text>
</comment>
<gene>
    <name evidence="2" type="ORF">L861_00085</name>
</gene>
<name>S2KRW0_LITA3</name>
<organism evidence="2 3">
    <name type="scientific">Litchfieldella anticariensis (strain DSM 16096 / CECT 5854 / CIP 108499 / LMG 22089 / FP35)</name>
    <name type="common">Halomonas anticariensis</name>
    <dbReference type="NCBI Taxonomy" id="1121939"/>
    <lineage>
        <taxon>Bacteria</taxon>
        <taxon>Pseudomonadati</taxon>
        <taxon>Pseudomonadota</taxon>
        <taxon>Gammaproteobacteria</taxon>
        <taxon>Oceanospirillales</taxon>
        <taxon>Halomonadaceae</taxon>
        <taxon>Litchfieldella</taxon>
    </lineage>
</organism>